<feature type="domain" description="Major facilitator superfamily (MFS) profile" evidence="6">
    <location>
        <begin position="20"/>
        <end position="409"/>
    </location>
</feature>
<comment type="caution">
    <text evidence="7">The sequence shown here is derived from an EMBL/GenBank/DDBJ whole genome shotgun (WGS) entry which is preliminary data.</text>
</comment>
<keyword evidence="2 5" id="KW-0812">Transmembrane</keyword>
<keyword evidence="3 5" id="KW-1133">Transmembrane helix</keyword>
<evidence type="ECO:0000313" key="8">
    <source>
        <dbReference type="Proteomes" id="UP000555756"/>
    </source>
</evidence>
<dbReference type="AlphaFoldDB" id="A0A7W4JT35"/>
<feature type="transmembrane region" description="Helical" evidence="5">
    <location>
        <begin position="59"/>
        <end position="79"/>
    </location>
</feature>
<dbReference type="GO" id="GO:0022857">
    <property type="term" value="F:transmembrane transporter activity"/>
    <property type="evidence" value="ECO:0007669"/>
    <property type="project" value="InterPro"/>
</dbReference>
<proteinExistence type="predicted"/>
<feature type="transmembrane region" description="Helical" evidence="5">
    <location>
        <begin position="387"/>
        <end position="405"/>
    </location>
</feature>
<feature type="transmembrane region" description="Helical" evidence="5">
    <location>
        <begin position="296"/>
        <end position="313"/>
    </location>
</feature>
<feature type="transmembrane region" description="Helical" evidence="5">
    <location>
        <begin position="86"/>
        <end position="106"/>
    </location>
</feature>
<dbReference type="InterPro" id="IPR036259">
    <property type="entry name" value="MFS_trans_sf"/>
</dbReference>
<feature type="transmembrane region" description="Helical" evidence="5">
    <location>
        <begin position="145"/>
        <end position="169"/>
    </location>
</feature>
<dbReference type="InterPro" id="IPR020846">
    <property type="entry name" value="MFS_dom"/>
</dbReference>
<protein>
    <submittedName>
        <fullName evidence="7">MFS transporter</fullName>
    </submittedName>
</protein>
<dbReference type="Pfam" id="PF07690">
    <property type="entry name" value="MFS_1"/>
    <property type="match status" value="2"/>
</dbReference>
<dbReference type="Gene3D" id="1.20.1250.20">
    <property type="entry name" value="MFS general substrate transporter like domains"/>
    <property type="match status" value="2"/>
</dbReference>
<evidence type="ECO:0000256" key="3">
    <source>
        <dbReference type="ARBA" id="ARBA00022989"/>
    </source>
</evidence>
<evidence type="ECO:0000259" key="6">
    <source>
        <dbReference type="PROSITE" id="PS50850"/>
    </source>
</evidence>
<evidence type="ECO:0000313" key="7">
    <source>
        <dbReference type="EMBL" id="MBB2190280.1"/>
    </source>
</evidence>
<sequence length="419" mass="44638">MSLQTTPQSDTIPPRSFRFVIYALTIAMCVICYGDRAALSVGMPRIAQEFALTPAETGWVLSSFLWSYFVLNLPSAIVLDRVGVRIVGAAAVALWSLAMILGSLAATVPAFIATRVLLGIGEAPTFSLGNKVVRAWAPVHERGVMMTAFICGIPVGLAGGAAAGAWLVAHFGWRTAFSGLGALGLVWSVVWLLTHPEQKTVREQTHFTMLSVPTLFRSSAFWGVVIPQCCANYANFLLMSWLPVIMRQTLHLDLMQSGAYTAYAYLGAAAISVMAGKAGETLVRGHPLHRGARRNVVCLYLVLASLMGLLPLVHSASILIPLLAVSMAFMAGGTGANMALLADLLVEHELLGSVTGLTLTFSNGLGIIAPVMTGYLVQATGNFRDVFYITAAIILCGAVAARFVPRRPIHALPARDDIA</sequence>
<name>A0A7W4JT35_9PROT</name>
<dbReference type="GO" id="GO:0016020">
    <property type="term" value="C:membrane"/>
    <property type="evidence" value="ECO:0007669"/>
    <property type="project" value="UniProtKB-SubCell"/>
</dbReference>
<dbReference type="CDD" id="cd17319">
    <property type="entry name" value="MFS_ExuT_GudP_like"/>
    <property type="match status" value="1"/>
</dbReference>
<evidence type="ECO:0000256" key="4">
    <source>
        <dbReference type="ARBA" id="ARBA00023136"/>
    </source>
</evidence>
<evidence type="ECO:0000256" key="5">
    <source>
        <dbReference type="SAM" id="Phobius"/>
    </source>
</evidence>
<feature type="transmembrane region" description="Helical" evidence="5">
    <location>
        <begin position="254"/>
        <end position="275"/>
    </location>
</feature>
<dbReference type="InterPro" id="IPR050382">
    <property type="entry name" value="MFS_Na/Anion_cotransporter"/>
</dbReference>
<accession>A0A7W4JT35</accession>
<keyword evidence="4 5" id="KW-0472">Membrane</keyword>
<feature type="transmembrane region" description="Helical" evidence="5">
    <location>
        <begin position="319"/>
        <end position="342"/>
    </location>
</feature>
<dbReference type="PANTHER" id="PTHR11662">
    <property type="entry name" value="SOLUTE CARRIER FAMILY 17"/>
    <property type="match status" value="1"/>
</dbReference>
<feature type="transmembrane region" description="Helical" evidence="5">
    <location>
        <begin position="354"/>
        <end position="375"/>
    </location>
</feature>
<evidence type="ECO:0000256" key="2">
    <source>
        <dbReference type="ARBA" id="ARBA00022692"/>
    </source>
</evidence>
<dbReference type="PROSITE" id="PS50850">
    <property type="entry name" value="MFS"/>
    <property type="match status" value="1"/>
</dbReference>
<dbReference type="Proteomes" id="UP000555756">
    <property type="component" value="Unassembled WGS sequence"/>
</dbReference>
<dbReference type="SUPFAM" id="SSF103473">
    <property type="entry name" value="MFS general substrate transporter"/>
    <property type="match status" value="1"/>
</dbReference>
<dbReference type="PANTHER" id="PTHR11662:SF399">
    <property type="entry name" value="FI19708P1-RELATED"/>
    <property type="match status" value="1"/>
</dbReference>
<comment type="subcellular location">
    <subcellularLocation>
        <location evidence="1">Membrane</location>
        <topology evidence="1">Multi-pass membrane protein</topology>
    </subcellularLocation>
</comment>
<dbReference type="InterPro" id="IPR011701">
    <property type="entry name" value="MFS"/>
</dbReference>
<evidence type="ECO:0000256" key="1">
    <source>
        <dbReference type="ARBA" id="ARBA00004141"/>
    </source>
</evidence>
<reference evidence="7 8" key="1">
    <citation type="submission" date="2020-04" db="EMBL/GenBank/DDBJ databases">
        <title>Description of novel Gluconacetobacter.</title>
        <authorList>
            <person name="Sombolestani A."/>
        </authorList>
    </citation>
    <scope>NUCLEOTIDE SEQUENCE [LARGE SCALE GENOMIC DNA]</scope>
    <source>
        <strain evidence="7 8">LMG 21311</strain>
    </source>
</reference>
<organism evidence="7 8">
    <name type="scientific">Gluconacetobacter azotocaptans</name>
    <dbReference type="NCBI Taxonomy" id="142834"/>
    <lineage>
        <taxon>Bacteria</taxon>
        <taxon>Pseudomonadati</taxon>
        <taxon>Pseudomonadota</taxon>
        <taxon>Alphaproteobacteria</taxon>
        <taxon>Acetobacterales</taxon>
        <taxon>Acetobacteraceae</taxon>
        <taxon>Gluconacetobacter</taxon>
    </lineage>
</organism>
<feature type="transmembrane region" description="Helical" evidence="5">
    <location>
        <begin position="20"/>
        <end position="39"/>
    </location>
</feature>
<feature type="transmembrane region" description="Helical" evidence="5">
    <location>
        <begin position="215"/>
        <end position="234"/>
    </location>
</feature>
<feature type="transmembrane region" description="Helical" evidence="5">
    <location>
        <begin position="175"/>
        <end position="194"/>
    </location>
</feature>
<keyword evidence="8" id="KW-1185">Reference proteome</keyword>
<gene>
    <name evidence="7" type="ORF">HLH34_09925</name>
</gene>
<dbReference type="EMBL" id="JABEQF010000006">
    <property type="protein sequence ID" value="MBB2190280.1"/>
    <property type="molecule type" value="Genomic_DNA"/>
</dbReference>